<keyword evidence="8" id="KW-1185">Reference proteome</keyword>
<dbReference type="InParanoid" id="A0A1X7VVI0"/>
<reference evidence="8" key="1">
    <citation type="journal article" date="2010" name="Nature">
        <title>The Amphimedon queenslandica genome and the evolution of animal complexity.</title>
        <authorList>
            <person name="Srivastava M."/>
            <person name="Simakov O."/>
            <person name="Chapman J."/>
            <person name="Fahey B."/>
            <person name="Gauthier M.E."/>
            <person name="Mitros T."/>
            <person name="Richards G.S."/>
            <person name="Conaco C."/>
            <person name="Dacre M."/>
            <person name="Hellsten U."/>
            <person name="Larroux C."/>
            <person name="Putnam N.H."/>
            <person name="Stanke M."/>
            <person name="Adamska M."/>
            <person name="Darling A."/>
            <person name="Degnan S.M."/>
            <person name="Oakley T.H."/>
            <person name="Plachetzki D.C."/>
            <person name="Zhai Y."/>
            <person name="Adamski M."/>
            <person name="Calcino A."/>
            <person name="Cummins S.F."/>
            <person name="Goodstein D.M."/>
            <person name="Harris C."/>
            <person name="Jackson D.J."/>
            <person name="Leys S.P."/>
            <person name="Shu S."/>
            <person name="Woodcroft B.J."/>
            <person name="Vervoort M."/>
            <person name="Kosik K.S."/>
            <person name="Manning G."/>
            <person name="Degnan B.M."/>
            <person name="Rokhsar D.S."/>
        </authorList>
    </citation>
    <scope>NUCLEOTIDE SEQUENCE [LARGE SCALE GENOMIC DNA]</scope>
</reference>
<dbReference type="InterPro" id="IPR013083">
    <property type="entry name" value="Znf_RING/FYVE/PHD"/>
</dbReference>
<dbReference type="InterPro" id="IPR001841">
    <property type="entry name" value="Znf_RING"/>
</dbReference>
<dbReference type="OrthoDB" id="6105938at2759"/>
<evidence type="ECO:0000256" key="2">
    <source>
        <dbReference type="ARBA" id="ARBA00022833"/>
    </source>
</evidence>
<feature type="coiled-coil region" evidence="4">
    <location>
        <begin position="118"/>
        <end position="254"/>
    </location>
</feature>
<dbReference type="SUPFAM" id="SSF49599">
    <property type="entry name" value="TRAF domain-like"/>
    <property type="match status" value="1"/>
</dbReference>
<dbReference type="PANTHER" id="PTHR24103">
    <property type="entry name" value="E3 UBIQUITIN-PROTEIN LIGASE TRIM"/>
    <property type="match status" value="1"/>
</dbReference>
<keyword evidence="4" id="KW-0175">Coiled coil</keyword>
<gene>
    <name evidence="7" type="primary">105316550</name>
</gene>
<proteinExistence type="predicted"/>
<dbReference type="AlphaFoldDB" id="A0A1X7VVI0"/>
<keyword evidence="2" id="KW-0862">Zinc</keyword>
<evidence type="ECO:0000259" key="6">
    <source>
        <dbReference type="PROSITE" id="PS50089"/>
    </source>
</evidence>
<keyword evidence="1 3" id="KW-0863">Zinc-finger</keyword>
<name>A0A1X7VVI0_AMPQE</name>
<dbReference type="SUPFAM" id="SSF57850">
    <property type="entry name" value="RING/U-box"/>
    <property type="match status" value="1"/>
</dbReference>
<evidence type="ECO:0000313" key="7">
    <source>
        <dbReference type="EnsemblMetazoa" id="Aqu2.1.43875_001"/>
    </source>
</evidence>
<dbReference type="GO" id="GO:0008270">
    <property type="term" value="F:zinc ion binding"/>
    <property type="evidence" value="ECO:0007669"/>
    <property type="project" value="UniProtKB-KW"/>
</dbReference>
<dbReference type="Proteomes" id="UP000007879">
    <property type="component" value="Unassembled WGS sequence"/>
</dbReference>
<dbReference type="PROSITE" id="PS50089">
    <property type="entry name" value="ZF_RING_2"/>
    <property type="match status" value="1"/>
</dbReference>
<organism evidence="7">
    <name type="scientific">Amphimedon queenslandica</name>
    <name type="common">Sponge</name>
    <dbReference type="NCBI Taxonomy" id="400682"/>
    <lineage>
        <taxon>Eukaryota</taxon>
        <taxon>Metazoa</taxon>
        <taxon>Porifera</taxon>
        <taxon>Demospongiae</taxon>
        <taxon>Heteroscleromorpha</taxon>
        <taxon>Haplosclerida</taxon>
        <taxon>Niphatidae</taxon>
        <taxon>Amphimedon</taxon>
    </lineage>
</organism>
<keyword evidence="1 3" id="KW-0479">Metal-binding</keyword>
<feature type="domain" description="RING-type" evidence="6">
    <location>
        <begin position="22"/>
        <end position="61"/>
    </location>
</feature>
<reference evidence="7" key="2">
    <citation type="submission" date="2017-05" db="UniProtKB">
        <authorList>
            <consortium name="EnsemblMetazoa"/>
        </authorList>
    </citation>
    <scope>IDENTIFICATION</scope>
</reference>
<dbReference type="Gene3D" id="3.30.40.10">
    <property type="entry name" value="Zinc/RING finger domain, C3HC4 (zinc finger)"/>
    <property type="match status" value="1"/>
</dbReference>
<dbReference type="KEGG" id="aqu:105316550"/>
<evidence type="ECO:0000256" key="1">
    <source>
        <dbReference type="ARBA" id="ARBA00022771"/>
    </source>
</evidence>
<protein>
    <recommendedName>
        <fullName evidence="6">RING-type domain-containing protein</fullName>
    </recommendedName>
</protein>
<evidence type="ECO:0000256" key="5">
    <source>
        <dbReference type="SAM" id="MobiDB-lite"/>
    </source>
</evidence>
<dbReference type="EnsemblMetazoa" id="XM_011411520.1">
    <property type="protein sequence ID" value="XP_011409822.1"/>
    <property type="gene ID" value="LOC105316550"/>
</dbReference>
<feature type="region of interest" description="Disordered" evidence="5">
    <location>
        <begin position="255"/>
        <end position="298"/>
    </location>
</feature>
<dbReference type="InterPro" id="IPR050143">
    <property type="entry name" value="TRIM/RBCC"/>
</dbReference>
<sequence>MEVEEGGYDCEFVEELPDDLVCPICLLASREPHLISCCGTKLCHSCVLRIQFAEQPCPCCRVERFEIMKEKAVERRILGLKVYCKYKGKGCTWTGELRDLEKHEKSCQMSCSDTDLIIVRKNEVIDQQAKQIRKLEDSNRKLCEDIAGLHKELEKLKVNEAANVHEKNRIIEDQSQRLKIMRNEIAKLQESKAEQERMMRNSIKTLSTENEELKRKLIEKQAPNPAHDLLPALVSDLRKDIQQLKTENENLRHELHDRPFHPPPPHHRHGPPPPGHGPPRHHPPFGHHRRHPHPPPPF</sequence>
<accession>A0A1X7VVI0</accession>
<dbReference type="EnsemblMetazoa" id="Aqu2.1.43875_001">
    <property type="protein sequence ID" value="Aqu2.1.43875_001"/>
    <property type="gene ID" value="Aqu2.1.43875"/>
</dbReference>
<evidence type="ECO:0000256" key="3">
    <source>
        <dbReference type="PROSITE-ProRule" id="PRU00175"/>
    </source>
</evidence>
<evidence type="ECO:0000256" key="4">
    <source>
        <dbReference type="SAM" id="Coils"/>
    </source>
</evidence>
<dbReference type="FunCoup" id="A0A1X7VVI0">
    <property type="interactions" value="68"/>
</dbReference>
<evidence type="ECO:0000313" key="8">
    <source>
        <dbReference type="Proteomes" id="UP000007879"/>
    </source>
</evidence>
<feature type="compositionally biased region" description="Basic residues" evidence="5">
    <location>
        <begin position="278"/>
        <end position="298"/>
    </location>
</feature>